<feature type="compositionally biased region" description="Pro residues" evidence="1">
    <location>
        <begin position="109"/>
        <end position="119"/>
    </location>
</feature>
<feature type="region of interest" description="Disordered" evidence="1">
    <location>
        <begin position="104"/>
        <end position="126"/>
    </location>
</feature>
<dbReference type="EMBL" id="CAESGF010000027">
    <property type="protein sequence ID" value="CAB4365258.1"/>
    <property type="molecule type" value="Genomic_DNA"/>
</dbReference>
<evidence type="ECO:0000313" key="3">
    <source>
        <dbReference type="EMBL" id="CAB4850575.1"/>
    </source>
</evidence>
<accession>A0A6J6A9Z6</accession>
<sequence length="126" mass="14034">MNHVPIRHAARLFLPQRSIARYPSQRVDSVHSVDDEIPPEEQPMANARRRHGAAGAMLAAGMFGLEQAMGLRKKKEEAPIVVAAPTEPTDIDEEGIHIPVDEATRVFAPPQPPADPFPPRRPRKRR</sequence>
<name>A0A6J6A9Z6_9ZZZZ</name>
<evidence type="ECO:0000256" key="1">
    <source>
        <dbReference type="SAM" id="MobiDB-lite"/>
    </source>
</evidence>
<evidence type="ECO:0000313" key="2">
    <source>
        <dbReference type="EMBL" id="CAB4365258.1"/>
    </source>
</evidence>
<protein>
    <submittedName>
        <fullName evidence="2">Unannotated protein</fullName>
    </submittedName>
</protein>
<proteinExistence type="predicted"/>
<gene>
    <name evidence="3" type="ORF">UFOPK3267_01242</name>
    <name evidence="2" type="ORF">UFOPK4189_03004</name>
</gene>
<dbReference type="AlphaFoldDB" id="A0A6J6A9Z6"/>
<reference evidence="2" key="1">
    <citation type="submission" date="2020-05" db="EMBL/GenBank/DDBJ databases">
        <authorList>
            <person name="Chiriac C."/>
            <person name="Salcher M."/>
            <person name="Ghai R."/>
            <person name="Kavagutti S V."/>
        </authorList>
    </citation>
    <scope>NUCLEOTIDE SEQUENCE</scope>
</reference>
<dbReference type="EMBL" id="CAFBIY010000059">
    <property type="protein sequence ID" value="CAB4850575.1"/>
    <property type="molecule type" value="Genomic_DNA"/>
</dbReference>
<organism evidence="2">
    <name type="scientific">freshwater metagenome</name>
    <dbReference type="NCBI Taxonomy" id="449393"/>
    <lineage>
        <taxon>unclassified sequences</taxon>
        <taxon>metagenomes</taxon>
        <taxon>ecological metagenomes</taxon>
    </lineage>
</organism>